<protein>
    <submittedName>
        <fullName evidence="3">Carbon-nitrogen hydrolase</fullName>
    </submittedName>
</protein>
<reference evidence="3" key="1">
    <citation type="submission" date="2021-03" db="EMBL/GenBank/DDBJ databases">
        <title>Microbacterium sp. nov., a novel actinobacterium isolated from cow dung.</title>
        <authorList>
            <person name="Zhang L."/>
        </authorList>
    </citation>
    <scope>NUCLEOTIDE SEQUENCE</scope>
    <source>
        <strain evidence="3">NEAU-LLB</strain>
    </source>
</reference>
<comment type="caution">
    <text evidence="3">The sequence shown here is derived from an EMBL/GenBank/DDBJ whole genome shotgun (WGS) entry which is preliminary data.</text>
</comment>
<dbReference type="GO" id="GO:0016811">
    <property type="term" value="F:hydrolase activity, acting on carbon-nitrogen (but not peptide) bonds, in linear amides"/>
    <property type="evidence" value="ECO:0007669"/>
    <property type="project" value="TreeGrafter"/>
</dbReference>
<dbReference type="EMBL" id="JAGFOA010000002">
    <property type="protein sequence ID" value="MBO3662943.1"/>
    <property type="molecule type" value="Genomic_DNA"/>
</dbReference>
<evidence type="ECO:0000259" key="2">
    <source>
        <dbReference type="PROSITE" id="PS50263"/>
    </source>
</evidence>
<dbReference type="InterPro" id="IPR036526">
    <property type="entry name" value="C-N_Hydrolase_sf"/>
</dbReference>
<organism evidence="3 4">
    <name type="scientific">Microbacterium stercoris</name>
    <dbReference type="NCBI Taxonomy" id="2820289"/>
    <lineage>
        <taxon>Bacteria</taxon>
        <taxon>Bacillati</taxon>
        <taxon>Actinomycetota</taxon>
        <taxon>Actinomycetes</taxon>
        <taxon>Micrococcales</taxon>
        <taxon>Microbacteriaceae</taxon>
        <taxon>Microbacterium</taxon>
    </lineage>
</organism>
<dbReference type="Proteomes" id="UP000680132">
    <property type="component" value="Unassembled WGS sequence"/>
</dbReference>
<evidence type="ECO:0000256" key="1">
    <source>
        <dbReference type="ARBA" id="ARBA00022801"/>
    </source>
</evidence>
<dbReference type="SUPFAM" id="SSF56317">
    <property type="entry name" value="Carbon-nitrogen hydrolase"/>
    <property type="match status" value="1"/>
</dbReference>
<dbReference type="InterPro" id="IPR003010">
    <property type="entry name" value="C-N_Hydrolase"/>
</dbReference>
<feature type="domain" description="CN hydrolase" evidence="2">
    <location>
        <begin position="7"/>
        <end position="239"/>
    </location>
</feature>
<dbReference type="RefSeq" id="WP_208501410.1">
    <property type="nucleotide sequence ID" value="NZ_JAGFOA010000002.1"/>
</dbReference>
<dbReference type="PANTHER" id="PTHR43674:SF2">
    <property type="entry name" value="BETA-UREIDOPROPIONASE"/>
    <property type="match status" value="1"/>
</dbReference>
<dbReference type="InterPro" id="IPR050345">
    <property type="entry name" value="Aliph_Amidase/BUP"/>
</dbReference>
<keyword evidence="4" id="KW-1185">Reference proteome</keyword>
<accession>A0A939QHJ7</accession>
<dbReference type="PANTHER" id="PTHR43674">
    <property type="entry name" value="NITRILASE C965.09-RELATED"/>
    <property type="match status" value="1"/>
</dbReference>
<sequence length="239" mass="24771">MTSRSKLRVAVWQCASRPGDVAGNLARLAEVAERLSAEDVDVLVTPEMFLTGYDVGPVEGLAPEGAEFQTVAAISERTGLAIAYGYPEALAGGRVANAALLVDRGVSVGRYRKRRMFGALDADRFTPGSDLPVFALRGRDVGLLICFDVEHADDVRALAAAGASAVLVPTANMAAYADVSTVLVPAHAREAGVGIAYANYCGAEGTLEYAGLSTIVGRDGSARALAAAEGETVLIAELD</sequence>
<evidence type="ECO:0000313" key="4">
    <source>
        <dbReference type="Proteomes" id="UP000680132"/>
    </source>
</evidence>
<dbReference type="Gene3D" id="3.60.110.10">
    <property type="entry name" value="Carbon-nitrogen hydrolase"/>
    <property type="match status" value="1"/>
</dbReference>
<name>A0A939QHJ7_9MICO</name>
<gene>
    <name evidence="3" type="ORF">J5V96_05380</name>
</gene>
<evidence type="ECO:0000313" key="3">
    <source>
        <dbReference type="EMBL" id="MBO3662943.1"/>
    </source>
</evidence>
<proteinExistence type="predicted"/>
<dbReference type="AlphaFoldDB" id="A0A939QHJ7"/>
<keyword evidence="1 3" id="KW-0378">Hydrolase</keyword>
<dbReference type="PROSITE" id="PS50263">
    <property type="entry name" value="CN_HYDROLASE"/>
    <property type="match status" value="1"/>
</dbReference>
<dbReference type="Pfam" id="PF00795">
    <property type="entry name" value="CN_hydrolase"/>
    <property type="match status" value="1"/>
</dbReference>